<dbReference type="EMBL" id="MHIB01000028">
    <property type="protein sequence ID" value="OGY43849.1"/>
    <property type="molecule type" value="Genomic_DNA"/>
</dbReference>
<dbReference type="STRING" id="1797532.A2729_05185"/>
<dbReference type="InterPro" id="IPR036152">
    <property type="entry name" value="Asp/glu_Ase-like_sf"/>
</dbReference>
<dbReference type="Pfam" id="PF00710">
    <property type="entry name" value="Asparaginase"/>
    <property type="match status" value="1"/>
</dbReference>
<proteinExistence type="predicted"/>
<accession>A0A1G1XUT7</accession>
<dbReference type="PIRSF" id="PIRSF001220">
    <property type="entry name" value="L-ASNase_gatD"/>
    <property type="match status" value="1"/>
</dbReference>
<organism evidence="2 3">
    <name type="scientific">Candidatus Buchananbacteria bacterium RIFCSPHIGHO2_01_FULL_39_14</name>
    <dbReference type="NCBI Taxonomy" id="1797532"/>
    <lineage>
        <taxon>Bacteria</taxon>
        <taxon>Candidatus Buchananiibacteriota</taxon>
    </lineage>
</organism>
<dbReference type="InterPro" id="IPR027474">
    <property type="entry name" value="L-asparaginase_N"/>
</dbReference>
<comment type="caution">
    <text evidence="2">The sequence shown here is derived from an EMBL/GenBank/DDBJ whole genome shotgun (WGS) entry which is preliminary data.</text>
</comment>
<dbReference type="InterPro" id="IPR037152">
    <property type="entry name" value="L-asparaginase_N_sf"/>
</dbReference>
<protein>
    <recommendedName>
        <fullName evidence="1">L-asparaginase N-terminal domain-containing protein</fullName>
    </recommendedName>
</protein>
<dbReference type="AlphaFoldDB" id="A0A1G1XUT7"/>
<dbReference type="InterPro" id="IPR027473">
    <property type="entry name" value="L-asparaginase_C"/>
</dbReference>
<dbReference type="SUPFAM" id="SSF53774">
    <property type="entry name" value="Glutaminase/Asparaginase"/>
    <property type="match status" value="1"/>
</dbReference>
<dbReference type="Gene3D" id="3.40.50.40">
    <property type="match status" value="1"/>
</dbReference>
<gene>
    <name evidence="2" type="ORF">A2729_05185</name>
</gene>
<dbReference type="Proteomes" id="UP000178930">
    <property type="component" value="Unassembled WGS sequence"/>
</dbReference>
<evidence type="ECO:0000259" key="1">
    <source>
        <dbReference type="Pfam" id="PF00710"/>
    </source>
</evidence>
<dbReference type="PANTHER" id="PTHR11707:SF28">
    <property type="entry name" value="60 KDA LYSOPHOSPHOLIPASE"/>
    <property type="match status" value="1"/>
</dbReference>
<dbReference type="GO" id="GO:0004067">
    <property type="term" value="F:asparaginase activity"/>
    <property type="evidence" value="ECO:0007669"/>
    <property type="project" value="UniProtKB-UniRule"/>
</dbReference>
<feature type="domain" description="L-asparaginase N-terminal" evidence="1">
    <location>
        <begin position="22"/>
        <end position="181"/>
    </location>
</feature>
<evidence type="ECO:0000313" key="2">
    <source>
        <dbReference type="EMBL" id="OGY43849.1"/>
    </source>
</evidence>
<dbReference type="PANTHER" id="PTHR11707">
    <property type="entry name" value="L-ASPARAGINASE"/>
    <property type="match status" value="1"/>
</dbReference>
<dbReference type="PROSITE" id="PS51732">
    <property type="entry name" value="ASN_GLN_ASE_3"/>
    <property type="match status" value="1"/>
</dbReference>
<name>A0A1G1XUT7_9BACT</name>
<dbReference type="InterPro" id="IPR006034">
    <property type="entry name" value="Asparaginase/glutaminase-like"/>
</dbReference>
<dbReference type="SMART" id="SM00870">
    <property type="entry name" value="Asparaginase"/>
    <property type="match status" value="1"/>
</dbReference>
<sequence>MPAKLAKNKKIYLMIASHFTGMEKKDWLEQMPELKIIADLEPVLVFNNQAADISPTVWLKLASEVYQRLDSAIGFIVLHSLDNLLYSASALSFLLQNLNRPIIFTGGLLGYQANKNLEVRSNLINASQTIIYQVPEVTLIFGNRLIRANQALRLPDESLNIFEAPDNSILGRIDFSIRIYDRLIFKSSGKVKLTQNLNSKIEIIQLSPFLNLKNLSRQAAELNGLIINAGSYEHLPQDLLIILEKITTDLPVLIWSKKITATTFMPKNIILINQLIWETAVTKFFWVLSQTDNLKKIKELMHKELAGEFMN</sequence>
<dbReference type="PIRSF" id="PIRSF500176">
    <property type="entry name" value="L_ASNase"/>
    <property type="match status" value="1"/>
</dbReference>
<dbReference type="Gene3D" id="3.40.50.1170">
    <property type="entry name" value="L-asparaginase, N-terminal domain"/>
    <property type="match status" value="1"/>
</dbReference>
<evidence type="ECO:0000313" key="3">
    <source>
        <dbReference type="Proteomes" id="UP000178930"/>
    </source>
</evidence>
<reference evidence="2 3" key="1">
    <citation type="journal article" date="2016" name="Nat. Commun.">
        <title>Thousands of microbial genomes shed light on interconnected biogeochemical processes in an aquifer system.</title>
        <authorList>
            <person name="Anantharaman K."/>
            <person name="Brown C.T."/>
            <person name="Hug L.A."/>
            <person name="Sharon I."/>
            <person name="Castelle C.J."/>
            <person name="Probst A.J."/>
            <person name="Thomas B.C."/>
            <person name="Singh A."/>
            <person name="Wilkins M.J."/>
            <person name="Karaoz U."/>
            <person name="Brodie E.L."/>
            <person name="Williams K.H."/>
            <person name="Hubbard S.S."/>
            <person name="Banfield J.F."/>
        </authorList>
    </citation>
    <scope>NUCLEOTIDE SEQUENCE [LARGE SCALE GENOMIC DNA]</scope>
</reference>